<comment type="caution">
    <text evidence="1">The sequence shown here is derived from an EMBL/GenBank/DDBJ whole genome shotgun (WGS) entry which is preliminary data.</text>
</comment>
<protein>
    <submittedName>
        <fullName evidence="1">Uncharacterized protein</fullName>
    </submittedName>
</protein>
<dbReference type="RefSeq" id="WP_069313053.1">
    <property type="nucleotide sequence ID" value="NZ_MDTU01000001.1"/>
</dbReference>
<dbReference type="Proteomes" id="UP000094329">
    <property type="component" value="Unassembled WGS sequence"/>
</dbReference>
<dbReference type="EMBL" id="MDTU01000001">
    <property type="protein sequence ID" value="ODN43255.1"/>
    <property type="molecule type" value="Genomic_DNA"/>
</dbReference>
<proteinExistence type="predicted"/>
<evidence type="ECO:0000313" key="2">
    <source>
        <dbReference type="Proteomes" id="UP000094329"/>
    </source>
</evidence>
<evidence type="ECO:0000313" key="1">
    <source>
        <dbReference type="EMBL" id="ODN43255.1"/>
    </source>
</evidence>
<organism evidence="1 2">
    <name type="scientific">Piscirickettsia litoralis</name>
    <dbReference type="NCBI Taxonomy" id="1891921"/>
    <lineage>
        <taxon>Bacteria</taxon>
        <taxon>Pseudomonadati</taxon>
        <taxon>Pseudomonadota</taxon>
        <taxon>Gammaproteobacteria</taxon>
        <taxon>Thiotrichales</taxon>
        <taxon>Piscirickettsiaceae</taxon>
        <taxon>Piscirickettsia</taxon>
    </lineage>
</organism>
<accession>A0ABX3A737</accession>
<sequence length="70" mass="8580">MTRQELINELNKKGIPQDMYTFDEEYPHDKFVLFFNNKQWNVYYCEKGIKFDEKSFLSEKHAYSYLLSLL</sequence>
<name>A0ABX3A737_9GAMM</name>
<reference evidence="1 2" key="1">
    <citation type="submission" date="2016-08" db="EMBL/GenBank/DDBJ databases">
        <title>Draft genome sequence of Candidatus Piscirickettsia litoralis, from seawater.</title>
        <authorList>
            <person name="Wan X."/>
            <person name="Lee A.J."/>
            <person name="Hou S."/>
            <person name="Donachie S.P."/>
        </authorList>
    </citation>
    <scope>NUCLEOTIDE SEQUENCE [LARGE SCALE GENOMIC DNA]</scope>
    <source>
        <strain evidence="1 2">Y2</strain>
    </source>
</reference>
<keyword evidence="2" id="KW-1185">Reference proteome</keyword>
<gene>
    <name evidence="1" type="ORF">BGC07_10415</name>
</gene>